<accession>A0A2P5GKM0</accession>
<dbReference type="InterPro" id="IPR031990">
    <property type="entry name" value="DUF5066"/>
</dbReference>
<keyword evidence="3" id="KW-1185">Reference proteome</keyword>
<protein>
    <submittedName>
        <fullName evidence="2">DUF5066 domain-containing protein</fullName>
    </submittedName>
</protein>
<comment type="caution">
    <text evidence="2">The sequence shown here is derived from an EMBL/GenBank/DDBJ whole genome shotgun (WGS) entry which is preliminary data.</text>
</comment>
<evidence type="ECO:0000313" key="3">
    <source>
        <dbReference type="Proteomes" id="UP000237073"/>
    </source>
</evidence>
<dbReference type="Proteomes" id="UP000237073">
    <property type="component" value="Unassembled WGS sequence"/>
</dbReference>
<dbReference type="EMBL" id="PQGD01000018">
    <property type="protein sequence ID" value="POP45156.1"/>
    <property type="molecule type" value="Genomic_DNA"/>
</dbReference>
<reference evidence="3 4" key="1">
    <citation type="submission" date="2018-01" db="EMBL/GenBank/DDBJ databases">
        <title>Superficieibacter electus gen. nov., sp. nov., an extended-spectrum beta-lactamase possessing member of the Enterobacteriaceae family, isolated from intensive care unit surfaces.</title>
        <authorList>
            <person name="Potter R.F."/>
            <person name="D'Souza A.W."/>
        </authorList>
    </citation>
    <scope>NUCLEOTIDE SEQUENCE [LARGE SCALE GENOMIC DNA]</scope>
    <source>
        <strain evidence="2 4">BP-1</strain>
        <strain evidence="1 3">BP-2</strain>
    </source>
</reference>
<dbReference type="EMBL" id="PQGE01000019">
    <property type="protein sequence ID" value="POP42542.1"/>
    <property type="molecule type" value="Genomic_DNA"/>
</dbReference>
<dbReference type="AlphaFoldDB" id="A0A2P5GKM0"/>
<evidence type="ECO:0000313" key="1">
    <source>
        <dbReference type="EMBL" id="POP42542.1"/>
    </source>
</evidence>
<dbReference type="Proteomes" id="UP000247005">
    <property type="component" value="Unassembled WGS sequence"/>
</dbReference>
<dbReference type="OrthoDB" id="6631020at2"/>
<dbReference type="Pfam" id="PF16728">
    <property type="entry name" value="DUF5066"/>
    <property type="match status" value="1"/>
</dbReference>
<evidence type="ECO:0000313" key="2">
    <source>
        <dbReference type="EMBL" id="POP45156.1"/>
    </source>
</evidence>
<sequence length="206" mass="24310">MELIKRANRNKILHPMPSEEVNRLRVRKYRDPQNEETTELPESLKALLAYDCNLTNTRGQNVFADVLDRIDEHGVIHSDTPDIDAYYGNYMDQGGKSMEELAPIWENDPRLPALIRIIHPGDQRIFLYVTERDDVGEYPVARIERFEFWMAESSLIEYLYRIFTDDEDSKPEWEARKKANEKRDKTLLGMKSLHDDLYAKLKEFDD</sequence>
<dbReference type="Gene3D" id="3.40.1580.30">
    <property type="entry name" value="Domain of unknown function (DUF5066)"/>
    <property type="match status" value="1"/>
</dbReference>
<name>A0A2P5GKM0_9ENTR</name>
<organism evidence="2 4">
    <name type="scientific">Superficieibacter electus</name>
    <dbReference type="NCBI Taxonomy" id="2022662"/>
    <lineage>
        <taxon>Bacteria</taxon>
        <taxon>Pseudomonadati</taxon>
        <taxon>Pseudomonadota</taxon>
        <taxon>Gammaproteobacteria</taxon>
        <taxon>Enterobacterales</taxon>
        <taxon>Enterobacteriaceae</taxon>
        <taxon>Superficieibacter</taxon>
    </lineage>
</organism>
<evidence type="ECO:0000313" key="4">
    <source>
        <dbReference type="Proteomes" id="UP000247005"/>
    </source>
</evidence>
<proteinExistence type="predicted"/>
<gene>
    <name evidence="2" type="ORF">CHU32_20335</name>
    <name evidence="1" type="ORF">CHU33_19320</name>
</gene>